<dbReference type="Gene3D" id="3.10.350.10">
    <property type="entry name" value="LysM domain"/>
    <property type="match status" value="1"/>
</dbReference>
<sequence>MRFETMINVNGYGNGFNNGDGNCVIYGDKERENVSEGENSPINVNSSCSSKVFPPSSSSSSSSSPRRYIEHHVTKMDTLAGVAIRYGVEVADVKKMNNLVTDLQMYALKTLQIPLPGRHPPSPCLSNGHNSAGPGNSDQSSSRHKHPDIVESFQSLRLTPDRKLSPAMCSLRDYYGLHGRRNSSEGCEMAVYNKGSTNYQANDAFSTSSSLMNPPLTQHRRSRSAANGFKTEEEVSNNVDADYRKWISKLYIRPEKTEDTRTPEKLLKEENGSGGWFSAITGKGLALRTKAASRINLASEAETGGSNGSPTNLGDSIVGETSSGVRKSSSTPSLQDQDGNGSSSIWKTSKWSLKPDFQAALANPIFDGLPKPITGRKTKAALD</sequence>
<dbReference type="Proteomes" id="UP001443914">
    <property type="component" value="Unassembled WGS sequence"/>
</dbReference>
<dbReference type="CDD" id="cd00118">
    <property type="entry name" value="LysM"/>
    <property type="match status" value="1"/>
</dbReference>
<dbReference type="InterPro" id="IPR036779">
    <property type="entry name" value="LysM_dom_sf"/>
</dbReference>
<dbReference type="PANTHER" id="PTHR20932:SF55">
    <property type="entry name" value="LYSM DOMAIN-CONTAINING PROTEIN"/>
    <property type="match status" value="1"/>
</dbReference>
<feature type="domain" description="LysM" evidence="2">
    <location>
        <begin position="69"/>
        <end position="113"/>
    </location>
</feature>
<feature type="compositionally biased region" description="Polar residues" evidence="1">
    <location>
        <begin position="36"/>
        <end position="45"/>
    </location>
</feature>
<feature type="compositionally biased region" description="Polar residues" evidence="1">
    <location>
        <begin position="124"/>
        <end position="140"/>
    </location>
</feature>
<dbReference type="PROSITE" id="PS51782">
    <property type="entry name" value="LYSM"/>
    <property type="match status" value="1"/>
</dbReference>
<dbReference type="SMART" id="SM00257">
    <property type="entry name" value="LysM"/>
    <property type="match status" value="1"/>
</dbReference>
<feature type="compositionally biased region" description="Polar residues" evidence="1">
    <location>
        <begin position="308"/>
        <end position="347"/>
    </location>
</feature>
<protein>
    <recommendedName>
        <fullName evidence="2">LysM domain-containing protein</fullName>
    </recommendedName>
</protein>
<feature type="region of interest" description="Disordered" evidence="1">
    <location>
        <begin position="301"/>
        <end position="347"/>
    </location>
</feature>
<organism evidence="3 4">
    <name type="scientific">Saponaria officinalis</name>
    <name type="common">Common soapwort</name>
    <name type="synonym">Lychnis saponaria</name>
    <dbReference type="NCBI Taxonomy" id="3572"/>
    <lineage>
        <taxon>Eukaryota</taxon>
        <taxon>Viridiplantae</taxon>
        <taxon>Streptophyta</taxon>
        <taxon>Embryophyta</taxon>
        <taxon>Tracheophyta</taxon>
        <taxon>Spermatophyta</taxon>
        <taxon>Magnoliopsida</taxon>
        <taxon>eudicotyledons</taxon>
        <taxon>Gunneridae</taxon>
        <taxon>Pentapetalae</taxon>
        <taxon>Caryophyllales</taxon>
        <taxon>Caryophyllaceae</taxon>
        <taxon>Caryophylleae</taxon>
        <taxon>Saponaria</taxon>
    </lineage>
</organism>
<feature type="region of interest" description="Disordered" evidence="1">
    <location>
        <begin position="118"/>
        <end position="146"/>
    </location>
</feature>
<keyword evidence="4" id="KW-1185">Reference proteome</keyword>
<evidence type="ECO:0000259" key="2">
    <source>
        <dbReference type="PROSITE" id="PS51782"/>
    </source>
</evidence>
<feature type="region of interest" description="Disordered" evidence="1">
    <location>
        <begin position="208"/>
        <end position="229"/>
    </location>
</feature>
<accession>A0AAW1LJP5</accession>
<dbReference type="EMBL" id="JBDFQZ010000004">
    <property type="protein sequence ID" value="KAK9733576.1"/>
    <property type="molecule type" value="Genomic_DNA"/>
</dbReference>
<gene>
    <name evidence="3" type="ORF">RND81_04G076000</name>
</gene>
<reference evidence="3" key="1">
    <citation type="submission" date="2024-03" db="EMBL/GenBank/DDBJ databases">
        <title>WGS assembly of Saponaria officinalis var. Norfolk2.</title>
        <authorList>
            <person name="Jenkins J."/>
            <person name="Shu S."/>
            <person name="Grimwood J."/>
            <person name="Barry K."/>
            <person name="Goodstein D."/>
            <person name="Schmutz J."/>
            <person name="Leebens-Mack J."/>
            <person name="Osbourn A."/>
        </authorList>
    </citation>
    <scope>NUCLEOTIDE SEQUENCE [LARGE SCALE GENOMIC DNA]</scope>
    <source>
        <strain evidence="3">JIC</strain>
    </source>
</reference>
<name>A0AAW1LJP5_SAPOF</name>
<dbReference type="PANTHER" id="PTHR20932">
    <property type="entry name" value="LYSM AND PUTATIVE PEPTIDOGLYCAN-BINDING DOMAIN-CONTAINING PROTEIN"/>
    <property type="match status" value="1"/>
</dbReference>
<feature type="region of interest" description="Disordered" evidence="1">
    <location>
        <begin position="32"/>
        <end position="66"/>
    </location>
</feature>
<proteinExistence type="predicted"/>
<comment type="caution">
    <text evidence="3">The sequence shown here is derived from an EMBL/GenBank/DDBJ whole genome shotgun (WGS) entry which is preliminary data.</text>
</comment>
<dbReference type="InterPro" id="IPR018392">
    <property type="entry name" value="LysM"/>
</dbReference>
<dbReference type="InterPro" id="IPR045030">
    <property type="entry name" value="LYSM1-4"/>
</dbReference>
<dbReference type="SUPFAM" id="SSF54106">
    <property type="entry name" value="LysM domain"/>
    <property type="match status" value="1"/>
</dbReference>
<dbReference type="AlphaFoldDB" id="A0AAW1LJP5"/>
<evidence type="ECO:0000256" key="1">
    <source>
        <dbReference type="SAM" id="MobiDB-lite"/>
    </source>
</evidence>
<evidence type="ECO:0000313" key="4">
    <source>
        <dbReference type="Proteomes" id="UP001443914"/>
    </source>
</evidence>
<dbReference type="Pfam" id="PF01476">
    <property type="entry name" value="LysM"/>
    <property type="match status" value="1"/>
</dbReference>
<evidence type="ECO:0000313" key="3">
    <source>
        <dbReference type="EMBL" id="KAK9733576.1"/>
    </source>
</evidence>
<feature type="compositionally biased region" description="Low complexity" evidence="1">
    <location>
        <begin position="46"/>
        <end position="65"/>
    </location>
</feature>